<dbReference type="EMBL" id="FMXQ01000001">
    <property type="protein sequence ID" value="SDB05419.1"/>
    <property type="molecule type" value="Genomic_DNA"/>
</dbReference>
<dbReference type="OrthoDB" id="9797176at2"/>
<dbReference type="PROSITE" id="PS50889">
    <property type="entry name" value="S4"/>
    <property type="match status" value="1"/>
</dbReference>
<dbReference type="CDD" id="cd00165">
    <property type="entry name" value="S4"/>
    <property type="match status" value="1"/>
</dbReference>
<gene>
    <name evidence="4" type="ORF">SAMN02982931_00383</name>
</gene>
<evidence type="ECO:0000256" key="1">
    <source>
        <dbReference type="PROSITE-ProRule" id="PRU00182"/>
    </source>
</evidence>
<dbReference type="SMART" id="SM00363">
    <property type="entry name" value="S4"/>
    <property type="match status" value="1"/>
</dbReference>
<dbReference type="InterPro" id="IPR036986">
    <property type="entry name" value="S4_RNA-bd_sf"/>
</dbReference>
<sequence length="132" mass="14986">MTAEPKRRIDKWLWFVRLAKTRTAAQKLALSGQVRVNREKNTSASRSIRIGDVLTVAQESGVRVLRVVDLGERRGPASEARLLYEDLTPPEPPRDRSEGQRVGPRPTKRDRRVMDEMRSAVAIDEDFSSTTD</sequence>
<evidence type="ECO:0000256" key="2">
    <source>
        <dbReference type="SAM" id="MobiDB-lite"/>
    </source>
</evidence>
<evidence type="ECO:0000313" key="5">
    <source>
        <dbReference type="Proteomes" id="UP000199071"/>
    </source>
</evidence>
<dbReference type="Pfam" id="PF01479">
    <property type="entry name" value="S4"/>
    <property type="match status" value="1"/>
</dbReference>
<protein>
    <submittedName>
        <fullName evidence="4">Ribosome-associated heat shock protein Hsp15</fullName>
    </submittedName>
</protein>
<dbReference type="InterPro" id="IPR002942">
    <property type="entry name" value="S4_RNA-bd"/>
</dbReference>
<proteinExistence type="predicted"/>
<evidence type="ECO:0000259" key="3">
    <source>
        <dbReference type="SMART" id="SM00363"/>
    </source>
</evidence>
<keyword evidence="5" id="KW-1185">Reference proteome</keyword>
<dbReference type="Proteomes" id="UP000199071">
    <property type="component" value="Unassembled WGS sequence"/>
</dbReference>
<feature type="compositionally biased region" description="Acidic residues" evidence="2">
    <location>
        <begin position="123"/>
        <end position="132"/>
    </location>
</feature>
<accession>A0A1G6AAL5</accession>
<dbReference type="RefSeq" id="WP_090874514.1">
    <property type="nucleotide sequence ID" value="NZ_FMXQ01000001.1"/>
</dbReference>
<evidence type="ECO:0000313" key="4">
    <source>
        <dbReference type="EMBL" id="SDB05419.1"/>
    </source>
</evidence>
<keyword evidence="1" id="KW-0694">RNA-binding</keyword>
<keyword evidence="4" id="KW-0346">Stress response</keyword>
<dbReference type="AlphaFoldDB" id="A0A1G6AAL5"/>
<reference evidence="4 5" key="1">
    <citation type="submission" date="2016-10" db="EMBL/GenBank/DDBJ databases">
        <authorList>
            <person name="de Groot N.N."/>
        </authorList>
    </citation>
    <scope>NUCLEOTIDE SEQUENCE [LARGE SCALE GENOMIC DNA]</scope>
    <source>
        <strain evidence="4 5">ATCC 35022</strain>
    </source>
</reference>
<dbReference type="Gene3D" id="3.10.290.10">
    <property type="entry name" value="RNA-binding S4 domain"/>
    <property type="match status" value="1"/>
</dbReference>
<dbReference type="GO" id="GO:0003723">
    <property type="term" value="F:RNA binding"/>
    <property type="evidence" value="ECO:0007669"/>
    <property type="project" value="UniProtKB-KW"/>
</dbReference>
<feature type="domain" description="RNA-binding S4" evidence="3">
    <location>
        <begin position="7"/>
        <end position="72"/>
    </location>
</feature>
<feature type="region of interest" description="Disordered" evidence="2">
    <location>
        <begin position="79"/>
        <end position="132"/>
    </location>
</feature>
<dbReference type="STRING" id="665467.SAMN02982931_00383"/>
<name>A0A1G6AAL5_9HYPH</name>
<dbReference type="SUPFAM" id="SSF55174">
    <property type="entry name" value="Alpha-L RNA-binding motif"/>
    <property type="match status" value="1"/>
</dbReference>
<organism evidence="4 5">
    <name type="scientific">Bauldia litoralis</name>
    <dbReference type="NCBI Taxonomy" id="665467"/>
    <lineage>
        <taxon>Bacteria</taxon>
        <taxon>Pseudomonadati</taxon>
        <taxon>Pseudomonadota</taxon>
        <taxon>Alphaproteobacteria</taxon>
        <taxon>Hyphomicrobiales</taxon>
        <taxon>Kaistiaceae</taxon>
        <taxon>Bauldia</taxon>
    </lineage>
</organism>